<dbReference type="InterPro" id="IPR017689">
    <property type="entry name" value="BamD"/>
</dbReference>
<proteinExistence type="predicted"/>
<gene>
    <name evidence="5" type="ORF">CLV57_0652</name>
</gene>
<comment type="caution">
    <text evidence="5">The sequence shown here is derived from an EMBL/GenBank/DDBJ whole genome shotgun (WGS) entry which is preliminary data.</text>
</comment>
<evidence type="ECO:0000256" key="3">
    <source>
        <dbReference type="ARBA" id="ARBA00023237"/>
    </source>
</evidence>
<evidence type="ECO:0000256" key="2">
    <source>
        <dbReference type="ARBA" id="ARBA00023136"/>
    </source>
</evidence>
<keyword evidence="2" id="KW-0472">Membrane</keyword>
<evidence type="ECO:0000313" key="5">
    <source>
        <dbReference type="EMBL" id="PJJ83664.1"/>
    </source>
</evidence>
<keyword evidence="3" id="KW-0998">Cell outer membrane</keyword>
<organism evidence="5 6">
    <name type="scientific">Mucilaginibacter auburnensis</name>
    <dbReference type="NCBI Taxonomy" id="1457233"/>
    <lineage>
        <taxon>Bacteria</taxon>
        <taxon>Pseudomonadati</taxon>
        <taxon>Bacteroidota</taxon>
        <taxon>Sphingobacteriia</taxon>
        <taxon>Sphingobacteriales</taxon>
        <taxon>Sphingobacteriaceae</taxon>
        <taxon>Mucilaginibacter</taxon>
    </lineage>
</organism>
<dbReference type="InterPro" id="IPR011990">
    <property type="entry name" value="TPR-like_helical_dom_sf"/>
</dbReference>
<evidence type="ECO:0000313" key="6">
    <source>
        <dbReference type="Proteomes" id="UP000242687"/>
    </source>
</evidence>
<dbReference type="NCBIfam" id="TIGR03302">
    <property type="entry name" value="OM_YfiO"/>
    <property type="match status" value="1"/>
</dbReference>
<dbReference type="AlphaFoldDB" id="A0A2H9VS70"/>
<keyword evidence="6" id="KW-1185">Reference proteome</keyword>
<evidence type="ECO:0000259" key="4">
    <source>
        <dbReference type="Pfam" id="PF13525"/>
    </source>
</evidence>
<dbReference type="SUPFAM" id="SSF48452">
    <property type="entry name" value="TPR-like"/>
    <property type="match status" value="1"/>
</dbReference>
<feature type="domain" description="Outer membrane lipoprotein BamD-like" evidence="4">
    <location>
        <begin position="35"/>
        <end position="207"/>
    </location>
</feature>
<dbReference type="RefSeq" id="WP_100339909.1">
    <property type="nucleotide sequence ID" value="NZ_PGFJ01000001.1"/>
</dbReference>
<evidence type="ECO:0000256" key="1">
    <source>
        <dbReference type="ARBA" id="ARBA00022729"/>
    </source>
</evidence>
<dbReference type="PROSITE" id="PS51257">
    <property type="entry name" value="PROKAR_LIPOPROTEIN"/>
    <property type="match status" value="1"/>
</dbReference>
<dbReference type="OrthoDB" id="9770761at2"/>
<dbReference type="InterPro" id="IPR039565">
    <property type="entry name" value="BamD-like"/>
</dbReference>
<reference evidence="5 6" key="1">
    <citation type="submission" date="2017-11" db="EMBL/GenBank/DDBJ databases">
        <title>Genomic Encyclopedia of Archaeal and Bacterial Type Strains, Phase II (KMG-II): From Individual Species to Whole Genera.</title>
        <authorList>
            <person name="Goeker M."/>
        </authorList>
    </citation>
    <scope>NUCLEOTIDE SEQUENCE [LARGE SCALE GENOMIC DNA]</scope>
    <source>
        <strain evidence="5 6">DSM 28175</strain>
    </source>
</reference>
<dbReference type="Gene3D" id="1.25.40.10">
    <property type="entry name" value="Tetratricopeptide repeat domain"/>
    <property type="match status" value="1"/>
</dbReference>
<sequence length="314" mass="35943">MFKKQRSVIGGFLILLLIAAGSCKSKYEKLKASNDRTKKYQEGKKLYEKKQYAKALGLFETLLSQYRGQESAEELFYLNAMATYKLKDYTAASYHFKEYAKDFPSSIHAEECRYLSAYCLYLEAPISSLDQANTLKSIEAMQLYINLYPKGDHVAEAAKTIDDLRSRLEQKAFDNAKLYYVTGNHQAAVITFGNVLRDYPDTKFAEEIEYLNAKAQYQYARESRESKQEERYEEAKNLAANFIEKYPNSKFLKDASAVQKDSEDGIASVRRLLAQAAIDEKLARKLARKDSLLNQTILTPTPSVKMDIHKKIPN</sequence>
<accession>A0A2H9VS70</accession>
<name>A0A2H9VS70_9SPHI</name>
<dbReference type="Pfam" id="PF13525">
    <property type="entry name" value="YfiO"/>
    <property type="match status" value="1"/>
</dbReference>
<keyword evidence="1" id="KW-0732">Signal</keyword>
<dbReference type="Proteomes" id="UP000242687">
    <property type="component" value="Unassembled WGS sequence"/>
</dbReference>
<protein>
    <submittedName>
        <fullName evidence="5">Outer membrane protein assembly factor BamD</fullName>
    </submittedName>
</protein>
<dbReference type="EMBL" id="PGFJ01000001">
    <property type="protein sequence ID" value="PJJ83664.1"/>
    <property type="molecule type" value="Genomic_DNA"/>
</dbReference>